<comment type="similarity">
    <text evidence="1">Belongs to the glycosyl hydrolase 3 family.</text>
</comment>
<dbReference type="GO" id="GO:0005975">
    <property type="term" value="P:carbohydrate metabolic process"/>
    <property type="evidence" value="ECO:0007669"/>
    <property type="project" value="InterPro"/>
</dbReference>
<keyword evidence="7" id="KW-1185">Reference proteome</keyword>
<dbReference type="InterPro" id="IPR017853">
    <property type="entry name" value="GH"/>
</dbReference>
<dbReference type="InterPro" id="IPR001764">
    <property type="entry name" value="Glyco_hydro_3_N"/>
</dbReference>
<dbReference type="InterPro" id="IPR036881">
    <property type="entry name" value="Glyco_hydro_3_C_sf"/>
</dbReference>
<accession>A0A8T9CAK0</accession>
<sequence length="462" mass="51029">MPEWSEEVLKDIVGQLFIVGFHGYIANDNIKELITKYRVGSVVLFQRNVQNATQLRELTNSLQQIARDAGHSHDLLIAIDQENGLVTRIKPPIATQLPGAMTLAATRDPENAYMTACATAQTLKAFGINMNYGPVADVNSEPKNPVIGVRSPSDKFDLVGTYVSRQIKGFEKIGVASCVKHWPGHGDTSEDQILAKLPASLNPLAIRPLRQHFKFKGLIISDCLEMDGNMEESLERVNILKSKYAPRAALFPINLPELQRQNEEQERLASQIYAKSTTVVRSSLGVTTTSSGILQLPKLPEDGTKIVFLSPKKGSVGGAVESGEEKTRVPHTPKEYINLLRTKNRDIKHIEYDKALSRHDSKSVDDAEIVILATRNAIINTEQKALGLHWGKKLGERLIVIATCDPYDFMEDAELIKNYITIYEPTIPAFQAAVNLLFGDIEPGGPFGSLPVGHEILIQAIH</sequence>
<keyword evidence="2" id="KW-0378">Hydrolase</keyword>
<keyword evidence="4" id="KW-0326">Glycosidase</keyword>
<dbReference type="InterPro" id="IPR036962">
    <property type="entry name" value="Glyco_hydro_3_N_sf"/>
</dbReference>
<evidence type="ECO:0000313" key="7">
    <source>
        <dbReference type="Proteomes" id="UP000469558"/>
    </source>
</evidence>
<protein>
    <submittedName>
        <fullName evidence="6">Beta-hexosaminidase A</fullName>
    </submittedName>
</protein>
<name>A0A8T9CAK0_9HELO</name>
<dbReference type="GO" id="GO:0004553">
    <property type="term" value="F:hydrolase activity, hydrolyzing O-glycosyl compounds"/>
    <property type="evidence" value="ECO:0007669"/>
    <property type="project" value="InterPro"/>
</dbReference>
<evidence type="ECO:0000256" key="4">
    <source>
        <dbReference type="ARBA" id="ARBA00023295"/>
    </source>
</evidence>
<feature type="domain" description="Glycoside hydrolase family 3 N-terminal" evidence="5">
    <location>
        <begin position="10"/>
        <end position="191"/>
    </location>
</feature>
<dbReference type="InterPro" id="IPR050226">
    <property type="entry name" value="NagZ_Beta-hexosaminidase"/>
</dbReference>
<comment type="caution">
    <text evidence="6">The sequence shown here is derived from an EMBL/GenBank/DDBJ whole genome shotgun (WGS) entry which is preliminary data.</text>
</comment>
<dbReference type="Gene3D" id="3.20.20.300">
    <property type="entry name" value="Glycoside hydrolase, family 3, N-terminal domain"/>
    <property type="match status" value="1"/>
</dbReference>
<dbReference type="Pfam" id="PF00933">
    <property type="entry name" value="Glyco_hydro_3"/>
    <property type="match status" value="1"/>
</dbReference>
<dbReference type="PANTHER" id="PTHR30480">
    <property type="entry name" value="BETA-HEXOSAMINIDASE-RELATED"/>
    <property type="match status" value="1"/>
</dbReference>
<dbReference type="SUPFAM" id="SSF51445">
    <property type="entry name" value="(Trans)glycosidases"/>
    <property type="match status" value="1"/>
</dbReference>
<evidence type="ECO:0000313" key="6">
    <source>
        <dbReference type="EMBL" id="TVY80820.1"/>
    </source>
</evidence>
<dbReference type="PANTHER" id="PTHR30480:SF16">
    <property type="entry name" value="GLYCOSIDE HYDROLASE FAMILY 3 DOMAIN PROTEIN"/>
    <property type="match status" value="1"/>
</dbReference>
<dbReference type="Proteomes" id="UP000469558">
    <property type="component" value="Unassembled WGS sequence"/>
</dbReference>
<reference evidence="6 7" key="1">
    <citation type="submission" date="2018-05" db="EMBL/GenBank/DDBJ databases">
        <title>Genome sequencing and assembly of the regulated plant pathogen Lachnellula willkommii and related sister species for the development of diagnostic species identification markers.</title>
        <authorList>
            <person name="Giroux E."/>
            <person name="Bilodeau G."/>
        </authorList>
    </citation>
    <scope>NUCLEOTIDE SEQUENCE [LARGE SCALE GENOMIC DNA]</scope>
    <source>
        <strain evidence="6 7">CBS 268.59</strain>
    </source>
</reference>
<gene>
    <name evidence="6" type="primary">cht60</name>
    <name evidence="6" type="ORF">LSUE1_G004013</name>
</gene>
<evidence type="ECO:0000256" key="2">
    <source>
        <dbReference type="ARBA" id="ARBA00022801"/>
    </source>
</evidence>
<evidence type="ECO:0000256" key="1">
    <source>
        <dbReference type="ARBA" id="ARBA00005336"/>
    </source>
</evidence>
<dbReference type="EMBL" id="QGMK01000603">
    <property type="protein sequence ID" value="TVY80820.1"/>
    <property type="molecule type" value="Genomic_DNA"/>
</dbReference>
<dbReference type="Gene3D" id="3.40.50.1700">
    <property type="entry name" value="Glycoside hydrolase family 3 C-terminal domain"/>
    <property type="match status" value="1"/>
</dbReference>
<evidence type="ECO:0000256" key="3">
    <source>
        <dbReference type="ARBA" id="ARBA00023180"/>
    </source>
</evidence>
<dbReference type="OrthoDB" id="4215304at2759"/>
<dbReference type="AlphaFoldDB" id="A0A8T9CAK0"/>
<dbReference type="GO" id="GO:0009254">
    <property type="term" value="P:peptidoglycan turnover"/>
    <property type="evidence" value="ECO:0007669"/>
    <property type="project" value="TreeGrafter"/>
</dbReference>
<keyword evidence="3" id="KW-0325">Glycoprotein</keyword>
<evidence type="ECO:0000259" key="5">
    <source>
        <dbReference type="Pfam" id="PF00933"/>
    </source>
</evidence>
<proteinExistence type="inferred from homology"/>
<organism evidence="6 7">
    <name type="scientific">Lachnellula suecica</name>
    <dbReference type="NCBI Taxonomy" id="602035"/>
    <lineage>
        <taxon>Eukaryota</taxon>
        <taxon>Fungi</taxon>
        <taxon>Dikarya</taxon>
        <taxon>Ascomycota</taxon>
        <taxon>Pezizomycotina</taxon>
        <taxon>Leotiomycetes</taxon>
        <taxon>Helotiales</taxon>
        <taxon>Lachnaceae</taxon>
        <taxon>Lachnellula</taxon>
    </lineage>
</organism>